<evidence type="ECO:0000256" key="5">
    <source>
        <dbReference type="ARBA" id="ARBA00023242"/>
    </source>
</evidence>
<evidence type="ECO:0000256" key="3">
    <source>
        <dbReference type="ARBA" id="ARBA00022741"/>
    </source>
</evidence>
<evidence type="ECO:0000256" key="6">
    <source>
        <dbReference type="SAM" id="MobiDB-lite"/>
    </source>
</evidence>
<dbReference type="PANTHER" id="PTHR45759">
    <property type="entry name" value="NUCLEOLAR GTP-BINDING PROTEIN 1"/>
    <property type="match status" value="1"/>
</dbReference>
<organism evidence="11 12">
    <name type="scientific">Phytophthora kernoviae</name>
    <dbReference type="NCBI Taxonomy" id="325452"/>
    <lineage>
        <taxon>Eukaryota</taxon>
        <taxon>Sar</taxon>
        <taxon>Stramenopiles</taxon>
        <taxon>Oomycota</taxon>
        <taxon>Peronosporomycetes</taxon>
        <taxon>Peronosporales</taxon>
        <taxon>Peronosporaceae</taxon>
        <taxon>Phytophthora</taxon>
    </lineage>
</organism>
<dbReference type="PROSITE" id="PS51710">
    <property type="entry name" value="G_OBG"/>
    <property type="match status" value="1"/>
</dbReference>
<feature type="compositionally biased region" description="Basic and acidic residues" evidence="6">
    <location>
        <begin position="553"/>
        <end position="566"/>
    </location>
</feature>
<evidence type="ECO:0000313" key="13">
    <source>
        <dbReference type="Proteomes" id="UP000285883"/>
    </source>
</evidence>
<dbReference type="AlphaFoldDB" id="A0A3R7HKG0"/>
<dbReference type="Pfam" id="PF17835">
    <property type="entry name" value="NOG1_N"/>
    <property type="match status" value="1"/>
</dbReference>
<dbReference type="SUPFAM" id="SSF52540">
    <property type="entry name" value="P-loop containing nucleoside triphosphate hydrolases"/>
    <property type="match status" value="1"/>
</dbReference>
<dbReference type="STRING" id="325452.A0A3R7HKG0"/>
<reference evidence="8" key="3">
    <citation type="submission" date="2020-06" db="EMBL/GenBank/DDBJ databases">
        <authorList>
            <person name="Studholme D.J."/>
        </authorList>
    </citation>
    <scope>NUCLEOTIDE SEQUENCE</scope>
    <source>
        <strain evidence="8">NZFS 2646</strain>
        <strain evidence="9">NZFS 3630</strain>
    </source>
</reference>
<reference evidence="12 13" key="2">
    <citation type="submission" date="2018-07" db="EMBL/GenBank/DDBJ databases">
        <title>Genome sequencing of oomycete isolates from Chile give support for New Zealand origin for Phytophthora kernoviae and make available the first Nothophytophthora sp. genome.</title>
        <authorList>
            <person name="Studholme D.J."/>
            <person name="Sanfuentes E."/>
            <person name="Panda P."/>
            <person name="Hill R."/>
            <person name="Sambles C."/>
            <person name="Grant M."/>
            <person name="Williams N.M."/>
            <person name="Mcdougal R.L."/>
        </authorList>
    </citation>
    <scope>NUCLEOTIDE SEQUENCE [LARGE SCALE GENOMIC DNA]</scope>
    <source>
        <strain evidence="10">Chile2</strain>
        <strain evidence="11">Chile4</strain>
    </source>
</reference>
<dbReference type="EMBL" id="MAYM02001642">
    <property type="protein sequence ID" value="RLN14187.1"/>
    <property type="molecule type" value="Genomic_DNA"/>
</dbReference>
<dbReference type="PRINTS" id="PR00326">
    <property type="entry name" value="GTP1OBG"/>
</dbReference>
<dbReference type="CDD" id="cd01897">
    <property type="entry name" value="NOG"/>
    <property type="match status" value="1"/>
</dbReference>
<dbReference type="Pfam" id="PF08155">
    <property type="entry name" value="NOGCT"/>
    <property type="match status" value="1"/>
</dbReference>
<dbReference type="InterPro" id="IPR012973">
    <property type="entry name" value="NOG_C"/>
</dbReference>
<evidence type="ECO:0000313" key="10">
    <source>
        <dbReference type="EMBL" id="RLN14187.1"/>
    </source>
</evidence>
<feature type="domain" description="OBG-type G" evidence="7">
    <location>
        <begin position="169"/>
        <end position="341"/>
    </location>
</feature>
<evidence type="ECO:0000256" key="2">
    <source>
        <dbReference type="ARBA" id="ARBA00022517"/>
    </source>
</evidence>
<protein>
    <recommendedName>
        <fullName evidence="7">OBG-type G domain-containing protein</fullName>
    </recommendedName>
</protein>
<evidence type="ECO:0000313" key="9">
    <source>
        <dbReference type="EMBL" id="KAG2527633.1"/>
    </source>
</evidence>
<keyword evidence="3" id="KW-0547">Nucleotide-binding</keyword>
<dbReference type="InterPro" id="IPR010674">
    <property type="entry name" value="NOG1_Rossman_fold_dom"/>
</dbReference>
<dbReference type="Gene3D" id="1.20.120.1190">
    <property type="match status" value="1"/>
</dbReference>
<dbReference type="EMBL" id="JPWV03000082">
    <property type="protein sequence ID" value="KAG2525952.1"/>
    <property type="molecule type" value="Genomic_DNA"/>
</dbReference>
<proteinExistence type="predicted"/>
<evidence type="ECO:0000256" key="1">
    <source>
        <dbReference type="ARBA" id="ARBA00004604"/>
    </source>
</evidence>
<dbReference type="Proteomes" id="UP000285883">
    <property type="component" value="Unassembled WGS sequence"/>
</dbReference>
<dbReference type="InterPro" id="IPR006073">
    <property type="entry name" value="GTP-bd"/>
</dbReference>
<evidence type="ECO:0000259" key="7">
    <source>
        <dbReference type="PROSITE" id="PS51710"/>
    </source>
</evidence>
<dbReference type="EMBL" id="JPWU03000074">
    <property type="protein sequence ID" value="KAG2527633.1"/>
    <property type="molecule type" value="Genomic_DNA"/>
</dbReference>
<dbReference type="FunFam" id="3.40.50.300:FF:000496">
    <property type="entry name" value="Nucleolar GTP-binding protein 1"/>
    <property type="match status" value="1"/>
</dbReference>
<feature type="compositionally biased region" description="Acidic residues" evidence="6">
    <location>
        <begin position="567"/>
        <end position="577"/>
    </location>
</feature>
<evidence type="ECO:0000313" key="11">
    <source>
        <dbReference type="EMBL" id="RLN81948.1"/>
    </source>
</evidence>
<feature type="region of interest" description="Disordered" evidence="6">
    <location>
        <begin position="533"/>
        <end position="673"/>
    </location>
</feature>
<keyword evidence="12" id="KW-1185">Reference proteome</keyword>
<keyword evidence="4" id="KW-0342">GTP-binding</keyword>
<evidence type="ECO:0000313" key="12">
    <source>
        <dbReference type="Proteomes" id="UP000285624"/>
    </source>
</evidence>
<sequence>MVVYNFKKIVTVPSATDFIDIVLTRTQRKTPTVIHPTYAISRIRAFYMRKVKFTQQTCQEKLSQIIDDFPRLDDLHPFYADLINILYDRDHYKLALGQVNTARALIDNIAKDYVRMIKYGDTLYRCKQLKRAALGRMCTLLKKQKASLEYLEEVRKHLSRLPSIDPNTRTLLVTGFPNVGKSSFMNKVTRADVDVQPYAFTTKALYVGHLDYKYLRWQVIDTPGILDHSLEDRNTIEMQAVTALAHLQASILFFMDISEQCGFTIEQQLSLFENIRPLFANKPLVLVANKIDQMRFEELTEAHQQMINTAVSETKAKFFTMSNHSEENVMDVKNYACDELLAHRVNSKVKGNKVADVLNRLSVAMPVARDDVKREISIPASVIAARDNTAAGGAPRVLLKDKMNANGGAGVYSFNFKEHYKGMLGNDDWTHDAIPEIWNGKNIADFVDQDILKRLEALEAEEDEAMNNVVPMDEDEDMSDLDDEQKDKLSRIRDKKAVIVAEHRQNKNKNHSTVSRKVRAKLRSLTDTKKELEALGVDTSHMKHAEAQVAKRKAGDESRGRKRDRDEMDVDMEDATESSDLRTRARAKSALRSKSRNRSQSLVAPRDQSGFGTEADMAEAKRATRLTQRKANKMGRAGEADRISVPKLAKWQNSGKRGNGSTQSPTSRSVKYFPPSNDLPVRRFKMQIYALASLVLVAFATVQAGSIRKLQTSSTAVADWGDCTNARACKTATSSCIRFSQYYAQCLPATLPTGGLCGQADGTNDWKYPYCPSGQTCVAVGKDFHCRSPGSVTIPIETTVATWGDCTGGKTCTNPTSQCISHSQWYAQCKPATLPAGELCGQRNGATTLWLYSHCPTGQTCTVVAGSATDLRCQ</sequence>
<keyword evidence="5" id="KW-0539">Nucleus</keyword>
<name>A0A3R7HKG0_9STRA</name>
<dbReference type="Proteomes" id="UP000285624">
    <property type="component" value="Unassembled WGS sequence"/>
</dbReference>
<feature type="compositionally biased region" description="Basic residues" evidence="6">
    <location>
        <begin position="506"/>
        <end position="522"/>
    </location>
</feature>
<comment type="subcellular location">
    <subcellularLocation>
        <location evidence="1">Nucleus</location>
        <location evidence="1">Nucleolus</location>
    </subcellularLocation>
</comment>
<dbReference type="GO" id="GO:0005525">
    <property type="term" value="F:GTP binding"/>
    <property type="evidence" value="ECO:0007669"/>
    <property type="project" value="UniProtKB-KW"/>
</dbReference>
<dbReference type="InterPro" id="IPR027417">
    <property type="entry name" value="P-loop_NTPase"/>
</dbReference>
<dbReference type="GO" id="GO:0042254">
    <property type="term" value="P:ribosome biogenesis"/>
    <property type="evidence" value="ECO:0007669"/>
    <property type="project" value="UniProtKB-KW"/>
</dbReference>
<evidence type="ECO:0000313" key="8">
    <source>
        <dbReference type="EMBL" id="KAG2525952.1"/>
    </source>
</evidence>
<accession>A0A3R7HKG0</accession>
<keyword evidence="2" id="KW-0690">Ribosome biogenesis</keyword>
<dbReference type="Gene3D" id="3.40.50.300">
    <property type="entry name" value="P-loop containing nucleotide triphosphate hydrolases"/>
    <property type="match status" value="1"/>
</dbReference>
<dbReference type="InterPro" id="IPR031167">
    <property type="entry name" value="G_OBG"/>
</dbReference>
<gene>
    <name evidence="10" type="ORF">BBI17_004445</name>
    <name evidence="11" type="ORF">BBO99_00003269</name>
    <name evidence="8" type="ORF">JM16_004145</name>
    <name evidence="9" type="ORF">JM18_003619</name>
</gene>
<dbReference type="GO" id="GO:0005730">
    <property type="term" value="C:nucleolus"/>
    <property type="evidence" value="ECO:0007669"/>
    <property type="project" value="UniProtKB-SubCell"/>
</dbReference>
<dbReference type="Proteomes" id="UP000792063">
    <property type="component" value="Unassembled WGS sequence"/>
</dbReference>
<dbReference type="Proteomes" id="UP000785171">
    <property type="component" value="Unassembled WGS sequence"/>
</dbReference>
<feature type="compositionally biased region" description="Basic residues" evidence="6">
    <location>
        <begin position="623"/>
        <end position="633"/>
    </location>
</feature>
<reference evidence="8" key="1">
    <citation type="journal article" date="2015" name="Genom Data">
        <title>Genome sequences of six Phytophthora species associated with forests in New Zealand.</title>
        <authorList>
            <person name="Studholme D.J."/>
            <person name="McDougal R.L."/>
            <person name="Sambles C."/>
            <person name="Hansen E."/>
            <person name="Hardy G."/>
            <person name="Grant M."/>
            <person name="Ganley R.J."/>
            <person name="Williams N.M."/>
        </authorList>
    </citation>
    <scope>NUCLEOTIDE SEQUENCE</scope>
    <source>
        <strain evidence="8">NZFS 2646</strain>
        <strain evidence="9">NZFS 3630</strain>
    </source>
</reference>
<dbReference type="EMBL" id="MBDN02000064">
    <property type="protein sequence ID" value="RLN81948.1"/>
    <property type="molecule type" value="Genomic_DNA"/>
</dbReference>
<comment type="caution">
    <text evidence="11">The sequence shown here is derived from an EMBL/GenBank/DDBJ whole genome shotgun (WGS) entry which is preliminary data.</text>
</comment>
<feature type="compositionally biased region" description="Polar residues" evidence="6">
    <location>
        <begin position="651"/>
        <end position="669"/>
    </location>
</feature>
<dbReference type="Pfam" id="PF06858">
    <property type="entry name" value="NOG1"/>
    <property type="match status" value="1"/>
</dbReference>
<feature type="region of interest" description="Disordered" evidence="6">
    <location>
        <begin position="503"/>
        <end position="522"/>
    </location>
</feature>
<dbReference type="InterPro" id="IPR041623">
    <property type="entry name" value="NOG1_N"/>
</dbReference>
<dbReference type="FunFam" id="1.20.120.1190:FF:000001">
    <property type="entry name" value="Nucleolar GTP-binding protein 1"/>
    <property type="match status" value="1"/>
</dbReference>
<feature type="compositionally biased region" description="Basic residues" evidence="6">
    <location>
        <begin position="584"/>
        <end position="597"/>
    </location>
</feature>
<evidence type="ECO:0000256" key="4">
    <source>
        <dbReference type="ARBA" id="ARBA00023134"/>
    </source>
</evidence>